<evidence type="ECO:0000259" key="6">
    <source>
        <dbReference type="Pfam" id="PF16188"/>
    </source>
</evidence>
<feature type="domain" description="Peptidase M24" evidence="4">
    <location>
        <begin position="314"/>
        <end position="524"/>
    </location>
</feature>
<dbReference type="SUPFAM" id="SSF53092">
    <property type="entry name" value="Creatinase/prolidase N-terminal domain"/>
    <property type="match status" value="1"/>
</dbReference>
<dbReference type="InterPro" id="IPR036005">
    <property type="entry name" value="Creatinase/aminopeptidase-like"/>
</dbReference>
<keyword evidence="2" id="KW-0479">Metal-binding</keyword>
<dbReference type="AlphaFoldDB" id="A0A934IFE3"/>
<dbReference type="PANTHER" id="PTHR43763:SF6">
    <property type="entry name" value="XAA-PRO AMINOPEPTIDASE 1"/>
    <property type="match status" value="1"/>
</dbReference>
<keyword evidence="7" id="KW-0645">Protease</keyword>
<protein>
    <submittedName>
        <fullName evidence="7">Aminopeptidase P family protein</fullName>
    </submittedName>
</protein>
<dbReference type="Gene3D" id="3.90.230.10">
    <property type="entry name" value="Creatinase/methionine aminopeptidase superfamily"/>
    <property type="match status" value="1"/>
</dbReference>
<dbReference type="InterPro" id="IPR000587">
    <property type="entry name" value="Creatinase_N"/>
</dbReference>
<keyword evidence="7" id="KW-0031">Aminopeptidase</keyword>
<dbReference type="InterPro" id="IPR029149">
    <property type="entry name" value="Creatin/AminoP/Spt16_N"/>
</dbReference>
<dbReference type="GO" id="GO:0070006">
    <property type="term" value="F:metalloaminopeptidase activity"/>
    <property type="evidence" value="ECO:0007669"/>
    <property type="project" value="InterPro"/>
</dbReference>
<feature type="domain" description="Peptidase M24 C-terminal" evidence="6">
    <location>
        <begin position="535"/>
        <end position="594"/>
    </location>
</feature>
<evidence type="ECO:0000256" key="1">
    <source>
        <dbReference type="ARBA" id="ARBA00008766"/>
    </source>
</evidence>
<dbReference type="Pfam" id="PF16188">
    <property type="entry name" value="Peptidase_M24_C"/>
    <property type="match status" value="1"/>
</dbReference>
<keyword evidence="3" id="KW-0378">Hydrolase</keyword>
<evidence type="ECO:0000259" key="4">
    <source>
        <dbReference type="Pfam" id="PF00557"/>
    </source>
</evidence>
<dbReference type="InterPro" id="IPR000994">
    <property type="entry name" value="Pept_M24"/>
</dbReference>
<dbReference type="EMBL" id="JAEKJA010000005">
    <property type="protein sequence ID" value="MBJ3775503.1"/>
    <property type="molecule type" value="Genomic_DNA"/>
</dbReference>
<dbReference type="RefSeq" id="WP_198881394.1">
    <property type="nucleotide sequence ID" value="NZ_JAEKJA010000005.1"/>
</dbReference>
<name>A0A934IFE3_9HYPH</name>
<dbReference type="Pfam" id="PF00557">
    <property type="entry name" value="Peptidase_M24"/>
    <property type="match status" value="1"/>
</dbReference>
<dbReference type="Proteomes" id="UP000609531">
    <property type="component" value="Unassembled WGS sequence"/>
</dbReference>
<dbReference type="Gene3D" id="3.40.350.10">
    <property type="entry name" value="Creatinase/prolidase N-terminal domain"/>
    <property type="match status" value="2"/>
</dbReference>
<evidence type="ECO:0000313" key="8">
    <source>
        <dbReference type="Proteomes" id="UP000609531"/>
    </source>
</evidence>
<dbReference type="Pfam" id="PF01321">
    <property type="entry name" value="Creatinase_N"/>
    <property type="match status" value="1"/>
</dbReference>
<evidence type="ECO:0000313" key="7">
    <source>
        <dbReference type="EMBL" id="MBJ3775503.1"/>
    </source>
</evidence>
<dbReference type="Pfam" id="PF16189">
    <property type="entry name" value="Creatinase_N_2"/>
    <property type="match status" value="1"/>
</dbReference>
<reference evidence="7" key="1">
    <citation type="submission" date="2020-12" db="EMBL/GenBank/DDBJ databases">
        <title>Bacterial taxonomy.</title>
        <authorList>
            <person name="Pan X."/>
        </authorList>
    </citation>
    <scope>NUCLEOTIDE SEQUENCE</scope>
    <source>
        <strain evidence="7">B2012</strain>
    </source>
</reference>
<gene>
    <name evidence="7" type="ORF">JCR33_07400</name>
</gene>
<evidence type="ECO:0000256" key="2">
    <source>
        <dbReference type="ARBA" id="ARBA00022723"/>
    </source>
</evidence>
<dbReference type="SUPFAM" id="SSF55920">
    <property type="entry name" value="Creatinase/aminopeptidase"/>
    <property type="match status" value="1"/>
</dbReference>
<sequence length="597" mass="64451">MAYQTFDPPTVETADIAARIARLRAQFGGLKIDGLVIPHEDAYQSEYLPPSEERLAYATGFTGSAGRAIVLEDRALFITDGRYTLQSERQVPGDIFHRVSQPDEAAAWMKANLKGLTLGVDPRLHSRADLDRLKGRAENLSLAYLDANPVDLVWNDRPAPPRGRVVAHPLAVAGRSAADKLADVRAAMTTDALLVASSDAVSWIFNWRGADVVHTPLVLSRVFIPREGLATIFVDPGKVGDDLVAALDGLAVLSPADTFLAALAELSQGKRVAADPDRTPEAALAAIEKRGTLVTVTDPTLKLKAVKNAAEIAGMRAAHHRDGLAMVRFLAWLDRNAVGLTEIDIVERLEAYRRDVGAVDVSFDTICGSGPHGAIVHYRVDRSTDRTVGADEPILIDSGAQYPDGTTDITRTIVAGTPSADFRVQFTRVLKGHIAIAMQRFPEGTMGSELDPLARAALWRAGYDFQHGTGHGVGAYLAVHEGPQAISKRSREPLLPGMIVSNEPGVYRTGAYGIRIEALCLVREARVPPGGEQAMLSFETLTLAPIDTRLVEPLLLSAVEIGWLDAYHARVHGALAGDLDADERAWLEERTRPIASL</sequence>
<evidence type="ECO:0000256" key="3">
    <source>
        <dbReference type="ARBA" id="ARBA00022801"/>
    </source>
</evidence>
<feature type="domain" description="Creatinase N-terminal" evidence="5">
    <location>
        <begin position="19"/>
        <end position="142"/>
    </location>
</feature>
<organism evidence="7 8">
    <name type="scientific">Acuticoccus mangrovi</name>
    <dbReference type="NCBI Taxonomy" id="2796142"/>
    <lineage>
        <taxon>Bacteria</taxon>
        <taxon>Pseudomonadati</taxon>
        <taxon>Pseudomonadota</taxon>
        <taxon>Alphaproteobacteria</taxon>
        <taxon>Hyphomicrobiales</taxon>
        <taxon>Amorphaceae</taxon>
        <taxon>Acuticoccus</taxon>
    </lineage>
</organism>
<dbReference type="GO" id="GO:0005737">
    <property type="term" value="C:cytoplasm"/>
    <property type="evidence" value="ECO:0007669"/>
    <property type="project" value="UniProtKB-ARBA"/>
</dbReference>
<evidence type="ECO:0000259" key="5">
    <source>
        <dbReference type="Pfam" id="PF01321"/>
    </source>
</evidence>
<dbReference type="InterPro" id="IPR033740">
    <property type="entry name" value="Pept_M24B"/>
</dbReference>
<accession>A0A934IFE3</accession>
<proteinExistence type="inferred from homology"/>
<dbReference type="InterPro" id="IPR050422">
    <property type="entry name" value="X-Pro_aminopeptidase_P"/>
</dbReference>
<dbReference type="FunFam" id="3.90.230.10:FF:000009">
    <property type="entry name" value="xaa-Pro aminopeptidase 2"/>
    <property type="match status" value="1"/>
</dbReference>
<keyword evidence="8" id="KW-1185">Reference proteome</keyword>
<comment type="caution">
    <text evidence="7">The sequence shown here is derived from an EMBL/GenBank/DDBJ whole genome shotgun (WGS) entry which is preliminary data.</text>
</comment>
<dbReference type="InterPro" id="IPR032416">
    <property type="entry name" value="Peptidase_M24_C"/>
</dbReference>
<dbReference type="GO" id="GO:0046872">
    <property type="term" value="F:metal ion binding"/>
    <property type="evidence" value="ECO:0007669"/>
    <property type="project" value="UniProtKB-KW"/>
</dbReference>
<comment type="similarity">
    <text evidence="1">Belongs to the peptidase M24B family.</text>
</comment>
<dbReference type="PANTHER" id="PTHR43763">
    <property type="entry name" value="XAA-PRO AMINOPEPTIDASE 1"/>
    <property type="match status" value="1"/>
</dbReference>
<dbReference type="CDD" id="cd01085">
    <property type="entry name" value="APP"/>
    <property type="match status" value="1"/>
</dbReference>